<keyword evidence="5" id="KW-0488">Methylation</keyword>
<evidence type="ECO:0000313" key="13">
    <source>
        <dbReference type="Proteomes" id="UP000248899"/>
    </source>
</evidence>
<keyword evidence="6" id="KW-0997">Cell inner membrane</keyword>
<dbReference type="Proteomes" id="UP000248899">
    <property type="component" value="Unassembled WGS sequence"/>
</dbReference>
<evidence type="ECO:0000256" key="3">
    <source>
        <dbReference type="ARBA" id="ARBA00020042"/>
    </source>
</evidence>
<dbReference type="GO" id="GO:0005886">
    <property type="term" value="C:plasma membrane"/>
    <property type="evidence" value="ECO:0007669"/>
    <property type="project" value="UniProtKB-SubCell"/>
</dbReference>
<reference evidence="12 13" key="1">
    <citation type="submission" date="2018-06" db="EMBL/GenBank/DDBJ databases">
        <title>Towards the identification of Burkholderia cepacia strain which caused fatal septicemia.</title>
        <authorList>
            <person name="Bui L.A.T."/>
            <person name="Zakharova I.B."/>
            <person name="Shpak I.M."/>
            <person name="Teteryatnikova N."/>
            <person name="Ustinov D.V."/>
            <person name="Kuzyutina Y.A."/>
            <person name="Nguyen H.N."/>
            <person name="Antonov A.S."/>
            <person name="Avdyusheva E.F."/>
            <person name="Victorov D.V."/>
        </authorList>
    </citation>
    <scope>NUCLEOTIDE SEQUENCE [LARGE SCALE GENOMIC DNA]</scope>
    <source>
        <strain evidence="12 13">PT02</strain>
    </source>
</reference>
<keyword evidence="7 10" id="KW-0812">Transmembrane</keyword>
<evidence type="ECO:0000256" key="4">
    <source>
        <dbReference type="ARBA" id="ARBA00022475"/>
    </source>
</evidence>
<gene>
    <name evidence="12" type="primary">gspG</name>
    <name evidence="12" type="ORF">DPR02_32440</name>
</gene>
<feature type="domain" description="Type II secretion system protein GspG C-terminal" evidence="11">
    <location>
        <begin position="40"/>
        <end position="135"/>
    </location>
</feature>
<evidence type="ECO:0000256" key="8">
    <source>
        <dbReference type="ARBA" id="ARBA00022989"/>
    </source>
</evidence>
<dbReference type="PRINTS" id="PR00813">
    <property type="entry name" value="BCTERIALGSPG"/>
</dbReference>
<keyword evidence="8 10" id="KW-1133">Transmembrane helix</keyword>
<dbReference type="PANTHER" id="PTHR30093">
    <property type="entry name" value="GENERAL SECRETION PATHWAY PROTEIN G"/>
    <property type="match status" value="1"/>
</dbReference>
<dbReference type="AlphaFoldDB" id="A0AAQ0F6P5"/>
<dbReference type="RefSeq" id="WP_111942735.1">
    <property type="nucleotide sequence ID" value="NZ_CP158564.1"/>
</dbReference>
<comment type="caution">
    <text evidence="12">The sequence shown here is derived from an EMBL/GenBank/DDBJ whole genome shotgun (WGS) entry which is preliminary data.</text>
</comment>
<organism evidence="12 13">
    <name type="scientific">Burkholderia cepacia</name>
    <name type="common">Pseudomonas cepacia</name>
    <dbReference type="NCBI Taxonomy" id="292"/>
    <lineage>
        <taxon>Bacteria</taxon>
        <taxon>Pseudomonadati</taxon>
        <taxon>Pseudomonadota</taxon>
        <taxon>Betaproteobacteria</taxon>
        <taxon>Burkholderiales</taxon>
        <taxon>Burkholderiaceae</taxon>
        <taxon>Burkholderia</taxon>
        <taxon>Burkholderia cepacia complex</taxon>
    </lineage>
</organism>
<dbReference type="InterPro" id="IPR045584">
    <property type="entry name" value="Pilin-like"/>
</dbReference>
<accession>A0AAQ0F6P5</accession>
<dbReference type="Gene3D" id="3.30.700.10">
    <property type="entry name" value="Glycoprotein, Type 4 Pilin"/>
    <property type="match status" value="1"/>
</dbReference>
<dbReference type="GO" id="GO:0015627">
    <property type="term" value="C:type II protein secretion system complex"/>
    <property type="evidence" value="ECO:0007669"/>
    <property type="project" value="InterPro"/>
</dbReference>
<evidence type="ECO:0000256" key="9">
    <source>
        <dbReference type="ARBA" id="ARBA00023136"/>
    </source>
</evidence>
<name>A0AAQ0F6P5_BURCE</name>
<dbReference type="InterPro" id="IPR013545">
    <property type="entry name" value="T2SS_protein-GspG_C"/>
</dbReference>
<dbReference type="GO" id="GO:0015628">
    <property type="term" value="P:protein secretion by the type II secretion system"/>
    <property type="evidence" value="ECO:0007669"/>
    <property type="project" value="InterPro"/>
</dbReference>
<sequence length="143" mass="15482">MRKFTNQKVSTINQRGFTLLELLVVLVIIGLLAGIVGPRLFANVDKSKVTTANAQIHVLSKAVDQLRLDIGRYPTTREGLALLVSPPADGTPGWNGPYLKKAVPLDPWGMPYQYVSPGTHNPDYDVVSYGPSKSASAANTLHN</sequence>
<dbReference type="PROSITE" id="PS00409">
    <property type="entry name" value="PROKAR_NTER_METHYL"/>
    <property type="match status" value="1"/>
</dbReference>
<keyword evidence="9 10" id="KW-0472">Membrane</keyword>
<evidence type="ECO:0000313" key="12">
    <source>
        <dbReference type="EMBL" id="RAQ01554.1"/>
    </source>
</evidence>
<comment type="subcellular location">
    <subcellularLocation>
        <location evidence="1">Cell inner membrane</location>
        <topology evidence="1">Single-pass membrane protein</topology>
    </subcellularLocation>
</comment>
<dbReference type="SUPFAM" id="SSF54523">
    <property type="entry name" value="Pili subunits"/>
    <property type="match status" value="1"/>
</dbReference>
<evidence type="ECO:0000256" key="6">
    <source>
        <dbReference type="ARBA" id="ARBA00022519"/>
    </source>
</evidence>
<dbReference type="EMBL" id="QLUZ01000028">
    <property type="protein sequence ID" value="RAQ01554.1"/>
    <property type="molecule type" value="Genomic_DNA"/>
</dbReference>
<keyword evidence="4" id="KW-1003">Cell membrane</keyword>
<proteinExistence type="inferred from homology"/>
<dbReference type="Pfam" id="PF07963">
    <property type="entry name" value="N_methyl"/>
    <property type="match status" value="1"/>
</dbReference>
<dbReference type="Pfam" id="PF08334">
    <property type="entry name" value="T2SSG"/>
    <property type="match status" value="1"/>
</dbReference>
<dbReference type="PANTHER" id="PTHR30093:SF45">
    <property type="entry name" value="TYPE II SECRETION SYSTEM CORE PROTEIN G"/>
    <property type="match status" value="1"/>
</dbReference>
<dbReference type="NCBIfam" id="TIGR02532">
    <property type="entry name" value="IV_pilin_GFxxxE"/>
    <property type="match status" value="1"/>
</dbReference>
<dbReference type="InterPro" id="IPR000983">
    <property type="entry name" value="Bac_GSPG_pilin"/>
</dbReference>
<evidence type="ECO:0000259" key="11">
    <source>
        <dbReference type="Pfam" id="PF08334"/>
    </source>
</evidence>
<comment type="similarity">
    <text evidence="2">Belongs to the GSP G family.</text>
</comment>
<dbReference type="InterPro" id="IPR012902">
    <property type="entry name" value="N_methyl_site"/>
</dbReference>
<evidence type="ECO:0000256" key="7">
    <source>
        <dbReference type="ARBA" id="ARBA00022692"/>
    </source>
</evidence>
<feature type="transmembrane region" description="Helical" evidence="10">
    <location>
        <begin position="20"/>
        <end position="41"/>
    </location>
</feature>
<protein>
    <recommendedName>
        <fullName evidence="3">Type II secretion system core protein G</fullName>
    </recommendedName>
</protein>
<dbReference type="NCBIfam" id="TIGR01710">
    <property type="entry name" value="typeII_sec_gspG"/>
    <property type="match status" value="1"/>
</dbReference>
<evidence type="ECO:0000256" key="5">
    <source>
        <dbReference type="ARBA" id="ARBA00022481"/>
    </source>
</evidence>
<dbReference type="InterPro" id="IPR010054">
    <property type="entry name" value="Type2_sec_GspG"/>
</dbReference>
<evidence type="ECO:0000256" key="2">
    <source>
        <dbReference type="ARBA" id="ARBA00009984"/>
    </source>
</evidence>
<evidence type="ECO:0000256" key="10">
    <source>
        <dbReference type="SAM" id="Phobius"/>
    </source>
</evidence>
<evidence type="ECO:0000256" key="1">
    <source>
        <dbReference type="ARBA" id="ARBA00004377"/>
    </source>
</evidence>